<evidence type="ECO:0000256" key="5">
    <source>
        <dbReference type="ARBA" id="ARBA00023157"/>
    </source>
</evidence>
<dbReference type="InterPro" id="IPR013106">
    <property type="entry name" value="Ig_V-set"/>
</dbReference>
<dbReference type="RefSeq" id="XP_006821761.1">
    <property type="nucleotide sequence ID" value="XM_006821698.1"/>
</dbReference>
<dbReference type="InterPro" id="IPR007110">
    <property type="entry name" value="Ig-like_dom"/>
</dbReference>
<keyword evidence="4 9" id="KW-0472">Membrane</keyword>
<sequence>MAYCRGKKMAPPLSNDATIVAADSRLTILNPSVGEYNLQIDDVSVNDVGSYVCFVSEDTAIGDSSIQSNPANLIMQDAAVQNMTSVPEDTETITGLEVSLECSVFHKEGNVIWSKDGVDISNDVFITNGDSQLSIVGDQSAGEYYLRISSAALSDTGVYQCRVTPADNSEEIISPQAILTVEEPQSFIVEPVEEVAVEGDVIVLTCSVENKHGTLHWKKDGAILTEDMQITANDPSLSVVTSQPGREYNLQINALSMEHMGEYLCHVTSAANGDVAIDSDSVKLTVYDAAVQDFTTVPVDTNIVAGKSVMLDCVVSNKEGDVIWSKDGVDITKDGTVINGDARYSIAGDATNGHYNLQIDDAEVTDTGEFQCRATAADNSDEISTPKIDLVVDDPQTFIEKPDDATITEGETVIFNCSVSNKHGTLHWKKDRNTISTDMTIDVNDPNIAIVSDNPGVTYNLKMKNVIPDDAGVYVCYVTEATNGDSSIESQAATLTVFDLAIQQLGTTPSDLDLEVVEGSTVVLQFSVQHKEGFVIWSKDGADISNDVTILNGDPRLSMVGDHTSGEYNLQITDLSAEDSGSYQARVTSADNSPEIHAEAYTLSVEASQSFTTEPSDIGEVEGETITLPCSVSNKHGSLSWKKDGVVISNDGVISVSDPRLSIVSPALGSDYNLRIDNINLGDDGEYTCYVSEADNGDAAIESGIAKLTVYDSEVQNFTTVPSDVILEVGETVLLTCTVYHKEGTLIWSRNGEDISNDVTITTDDNNYSIIGDHDSGEYNLQITNAQPVDSGQYECWVTEGDNSDQIRSGEVSVSIRGPDSPLRGYPKCTSSTEDKLILGETLILVCESIGGNPAANLRWVQDGMIQEGIAMDTNTEVRLSLVLTVTEDLLGTEFICQSNHPTFYIPETCSIGPLDIDISQTQVVLFSKDTDKTTKEGANMVMECTALNKAGTLHWIKDGQMISSDTVMETGQYDANRYSIRGDQSVGEYFLNIDDVRNSDAGTYYCLLSSNEDGMPMMSSKAINFHIDDAIPPNINFPQCTISSDYVIDGDTVLLTCITKGGDPPATLQWDQDGQNREGIYIDESIVGLQINASAEVNGNTFTCTSSHSTFENPRTCVIELRVESRPTDTGTSVGFWITLIFLIIALIVILLILFFCVYKRREDEKEYNQQGYKRNNDIESSLASLPSRDELYTHTGKPTGDGLYINRPVINTDFTDVPADAMNVGAGVSQTVENKPVQIREKRKTDEATKKPKKKKKPRRNQKELNAMQ</sequence>
<feature type="domain" description="Ig-like" evidence="10">
    <location>
        <begin position="827"/>
        <end position="901"/>
    </location>
</feature>
<dbReference type="CDD" id="cd00096">
    <property type="entry name" value="Ig"/>
    <property type="match status" value="1"/>
</dbReference>
<organism evidence="11 12">
    <name type="scientific">Saccoglossus kowalevskii</name>
    <name type="common">Acorn worm</name>
    <dbReference type="NCBI Taxonomy" id="10224"/>
    <lineage>
        <taxon>Eukaryota</taxon>
        <taxon>Metazoa</taxon>
        <taxon>Hemichordata</taxon>
        <taxon>Enteropneusta</taxon>
        <taxon>Harrimaniidae</taxon>
        <taxon>Saccoglossus</taxon>
    </lineage>
</organism>
<feature type="domain" description="Ig-like" evidence="10">
    <location>
        <begin position="1034"/>
        <end position="1121"/>
    </location>
</feature>
<keyword evidence="6" id="KW-0325">Glycoprotein</keyword>
<evidence type="ECO:0000313" key="11">
    <source>
        <dbReference type="Proteomes" id="UP000694865"/>
    </source>
</evidence>
<keyword evidence="11" id="KW-1185">Reference proteome</keyword>
<dbReference type="PANTHER" id="PTHR11640:SF31">
    <property type="entry name" value="IRREGULAR CHIASM C-ROUGHEST PROTEIN-RELATED"/>
    <property type="match status" value="1"/>
</dbReference>
<dbReference type="InterPro" id="IPR051275">
    <property type="entry name" value="Cell_adhesion_signaling"/>
</dbReference>
<evidence type="ECO:0000256" key="7">
    <source>
        <dbReference type="ARBA" id="ARBA00023319"/>
    </source>
</evidence>
<comment type="subcellular location">
    <subcellularLocation>
        <location evidence="1">Membrane</location>
        <topology evidence="1">Single-pass type I membrane protein</topology>
    </subcellularLocation>
</comment>
<dbReference type="InterPro" id="IPR013098">
    <property type="entry name" value="Ig_I-set"/>
</dbReference>
<dbReference type="Proteomes" id="UP000694865">
    <property type="component" value="Unplaced"/>
</dbReference>
<dbReference type="Pfam" id="PF13927">
    <property type="entry name" value="Ig_3"/>
    <property type="match status" value="3"/>
</dbReference>
<protein>
    <submittedName>
        <fullName evidence="12">Titin-like</fullName>
    </submittedName>
</protein>
<dbReference type="InterPro" id="IPR013783">
    <property type="entry name" value="Ig-like_fold"/>
</dbReference>
<feature type="domain" description="Ig-like" evidence="10">
    <location>
        <begin position="70"/>
        <end position="174"/>
    </location>
</feature>
<dbReference type="GeneID" id="102804455"/>
<dbReference type="Pfam" id="PF07679">
    <property type="entry name" value="I-set"/>
    <property type="match status" value="5"/>
</dbReference>
<keyword evidence="7" id="KW-0393">Immunoglobulin domain</keyword>
<dbReference type="Gene3D" id="2.60.40.10">
    <property type="entry name" value="Immunoglobulins"/>
    <property type="match status" value="11"/>
</dbReference>
<dbReference type="SMART" id="SM00406">
    <property type="entry name" value="IGv"/>
    <property type="match status" value="6"/>
</dbReference>
<evidence type="ECO:0000256" key="8">
    <source>
        <dbReference type="SAM" id="MobiDB-lite"/>
    </source>
</evidence>
<feature type="transmembrane region" description="Helical" evidence="9">
    <location>
        <begin position="1135"/>
        <end position="1160"/>
    </location>
</feature>
<dbReference type="SMART" id="SM00408">
    <property type="entry name" value="IGc2"/>
    <property type="match status" value="8"/>
</dbReference>
<dbReference type="SUPFAM" id="SSF48726">
    <property type="entry name" value="Immunoglobulin"/>
    <property type="match status" value="10"/>
</dbReference>
<keyword evidence="3 9" id="KW-1133">Transmembrane helix</keyword>
<dbReference type="SMART" id="SM00409">
    <property type="entry name" value="IG"/>
    <property type="match status" value="10"/>
</dbReference>
<feature type="domain" description="Ig-like" evidence="10">
    <location>
        <begin position="594"/>
        <end position="706"/>
    </location>
</feature>
<evidence type="ECO:0000256" key="6">
    <source>
        <dbReference type="ARBA" id="ARBA00023180"/>
    </source>
</evidence>
<dbReference type="InterPro" id="IPR003598">
    <property type="entry name" value="Ig_sub2"/>
</dbReference>
<feature type="domain" description="Ig-like" evidence="10">
    <location>
        <begin position="716"/>
        <end position="813"/>
    </location>
</feature>
<evidence type="ECO:0000256" key="3">
    <source>
        <dbReference type="ARBA" id="ARBA00022989"/>
    </source>
</evidence>
<dbReference type="PANTHER" id="PTHR11640">
    <property type="entry name" value="NEPHRIN"/>
    <property type="match status" value="1"/>
</dbReference>
<dbReference type="InterPro" id="IPR013162">
    <property type="entry name" value="CD80_C2-set"/>
</dbReference>
<reference evidence="12" key="1">
    <citation type="submission" date="2025-08" db="UniProtKB">
        <authorList>
            <consortium name="RefSeq"/>
        </authorList>
    </citation>
    <scope>IDENTIFICATION</scope>
    <source>
        <tissue evidence="12">Testes</tissue>
    </source>
</reference>
<proteinExistence type="predicted"/>
<evidence type="ECO:0000313" key="12">
    <source>
        <dbReference type="RefSeq" id="XP_006821761.1"/>
    </source>
</evidence>
<dbReference type="PRINTS" id="PR01832">
    <property type="entry name" value="VEGFRECEPTOR"/>
</dbReference>
<gene>
    <name evidence="12" type="primary">LOC102804455</name>
</gene>
<evidence type="ECO:0000256" key="4">
    <source>
        <dbReference type="ARBA" id="ARBA00023136"/>
    </source>
</evidence>
<dbReference type="InterPro" id="IPR003599">
    <property type="entry name" value="Ig_sub"/>
</dbReference>
<dbReference type="Pfam" id="PF08205">
    <property type="entry name" value="C2-set_2"/>
    <property type="match status" value="1"/>
</dbReference>
<dbReference type="InterPro" id="IPR036179">
    <property type="entry name" value="Ig-like_dom_sf"/>
</dbReference>
<feature type="domain" description="Ig-like" evidence="10">
    <location>
        <begin position="292"/>
        <end position="384"/>
    </location>
</feature>
<feature type="domain" description="Ig-like" evidence="10">
    <location>
        <begin position="509"/>
        <end position="593"/>
    </location>
</feature>
<accession>A0ABM0MP20</accession>
<evidence type="ECO:0000256" key="1">
    <source>
        <dbReference type="ARBA" id="ARBA00004479"/>
    </source>
</evidence>
<evidence type="ECO:0000259" key="10">
    <source>
        <dbReference type="PROSITE" id="PS50835"/>
    </source>
</evidence>
<evidence type="ECO:0000256" key="2">
    <source>
        <dbReference type="ARBA" id="ARBA00022692"/>
    </source>
</evidence>
<feature type="region of interest" description="Disordered" evidence="8">
    <location>
        <begin position="1229"/>
        <end position="1271"/>
    </location>
</feature>
<feature type="compositionally biased region" description="Basic residues" evidence="8">
    <location>
        <begin position="1253"/>
        <end position="1262"/>
    </location>
</feature>
<keyword evidence="5" id="KW-1015">Disulfide bond</keyword>
<name>A0ABM0MP20_SACKO</name>
<evidence type="ECO:0000256" key="9">
    <source>
        <dbReference type="SAM" id="Phobius"/>
    </source>
</evidence>
<dbReference type="PROSITE" id="PS50835">
    <property type="entry name" value="IG_LIKE"/>
    <property type="match status" value="10"/>
</dbReference>
<keyword evidence="2 9" id="KW-0812">Transmembrane</keyword>
<feature type="domain" description="Ig-like" evidence="10">
    <location>
        <begin position="395"/>
        <end position="496"/>
    </location>
</feature>
<feature type="domain" description="Ig-like" evidence="10">
    <location>
        <begin position="902"/>
        <end position="1025"/>
    </location>
</feature>
<feature type="domain" description="Ig-like" evidence="10">
    <location>
        <begin position="184"/>
        <end position="285"/>
    </location>
</feature>
<feature type="compositionally biased region" description="Basic and acidic residues" evidence="8">
    <location>
        <begin position="1240"/>
        <end position="1252"/>
    </location>
</feature>